<name>A0A9D2MK03_9FIRM</name>
<evidence type="ECO:0000313" key="5">
    <source>
        <dbReference type="Proteomes" id="UP000823877"/>
    </source>
</evidence>
<dbReference type="AlphaFoldDB" id="A0A9D2MK03"/>
<keyword evidence="3" id="KW-0472">Membrane</keyword>
<dbReference type="InterPro" id="IPR039672">
    <property type="entry name" value="MFS_2"/>
</dbReference>
<reference evidence="4" key="2">
    <citation type="submission" date="2021-04" db="EMBL/GenBank/DDBJ databases">
        <authorList>
            <person name="Gilroy R."/>
        </authorList>
    </citation>
    <scope>NUCLEOTIDE SEQUENCE</scope>
    <source>
        <strain evidence="4">CHK188-16595</strain>
    </source>
</reference>
<dbReference type="PANTHER" id="PTHR11328">
    <property type="entry name" value="MAJOR FACILITATOR SUPERFAMILY DOMAIN-CONTAINING PROTEIN"/>
    <property type="match status" value="1"/>
</dbReference>
<dbReference type="EMBL" id="DWXN01000012">
    <property type="protein sequence ID" value="HJB75474.1"/>
    <property type="molecule type" value="Genomic_DNA"/>
</dbReference>
<protein>
    <submittedName>
        <fullName evidence="4">MFS transporter</fullName>
    </submittedName>
</protein>
<feature type="region of interest" description="Disordered" evidence="2">
    <location>
        <begin position="845"/>
        <end position="876"/>
    </location>
</feature>
<evidence type="ECO:0000256" key="2">
    <source>
        <dbReference type="SAM" id="MobiDB-lite"/>
    </source>
</evidence>
<feature type="transmembrane region" description="Helical" evidence="3">
    <location>
        <begin position="279"/>
        <end position="296"/>
    </location>
</feature>
<feature type="compositionally biased region" description="Basic and acidic residues" evidence="2">
    <location>
        <begin position="845"/>
        <end position="856"/>
    </location>
</feature>
<feature type="compositionally biased region" description="Basic and acidic residues" evidence="2">
    <location>
        <begin position="864"/>
        <end position="876"/>
    </location>
</feature>
<dbReference type="Pfam" id="PF13347">
    <property type="entry name" value="MFS_2"/>
    <property type="match status" value="1"/>
</dbReference>
<organism evidence="4 5">
    <name type="scientific">Candidatus Eubacterium faecale</name>
    <dbReference type="NCBI Taxonomy" id="2838568"/>
    <lineage>
        <taxon>Bacteria</taxon>
        <taxon>Bacillati</taxon>
        <taxon>Bacillota</taxon>
        <taxon>Clostridia</taxon>
        <taxon>Eubacteriales</taxon>
        <taxon>Eubacteriaceae</taxon>
        <taxon>Eubacterium</taxon>
    </lineage>
</organism>
<feature type="transmembrane region" description="Helical" evidence="3">
    <location>
        <begin position="464"/>
        <end position="486"/>
    </location>
</feature>
<accession>A0A9D2MK03</accession>
<dbReference type="Proteomes" id="UP000823877">
    <property type="component" value="Unassembled WGS sequence"/>
</dbReference>
<feature type="transmembrane region" description="Helical" evidence="3">
    <location>
        <begin position="407"/>
        <end position="429"/>
    </location>
</feature>
<dbReference type="Gene3D" id="1.20.1250.20">
    <property type="entry name" value="MFS general substrate transporter like domains"/>
    <property type="match status" value="1"/>
</dbReference>
<dbReference type="GO" id="GO:0015293">
    <property type="term" value="F:symporter activity"/>
    <property type="evidence" value="ECO:0007669"/>
    <property type="project" value="InterPro"/>
</dbReference>
<proteinExistence type="predicted"/>
<feature type="transmembrane region" description="Helical" evidence="3">
    <location>
        <begin position="37"/>
        <end position="58"/>
    </location>
</feature>
<evidence type="ECO:0000313" key="4">
    <source>
        <dbReference type="EMBL" id="HJB75474.1"/>
    </source>
</evidence>
<comment type="caution">
    <text evidence="4">The sequence shown here is derived from an EMBL/GenBank/DDBJ whole genome shotgun (WGS) entry which is preliminary data.</text>
</comment>
<evidence type="ECO:0000256" key="1">
    <source>
        <dbReference type="SAM" id="Coils"/>
    </source>
</evidence>
<reference evidence="4" key="1">
    <citation type="journal article" date="2021" name="PeerJ">
        <title>Extensive microbial diversity within the chicken gut microbiome revealed by metagenomics and culture.</title>
        <authorList>
            <person name="Gilroy R."/>
            <person name="Ravi A."/>
            <person name="Getino M."/>
            <person name="Pursley I."/>
            <person name="Horton D.L."/>
            <person name="Alikhan N.F."/>
            <person name="Baker D."/>
            <person name="Gharbi K."/>
            <person name="Hall N."/>
            <person name="Watson M."/>
            <person name="Adriaenssens E.M."/>
            <person name="Foster-Nyarko E."/>
            <person name="Jarju S."/>
            <person name="Secka A."/>
            <person name="Antonio M."/>
            <person name="Oren A."/>
            <person name="Chaudhuri R.R."/>
            <person name="La Ragione R."/>
            <person name="Hildebrand F."/>
            <person name="Pallen M.J."/>
        </authorList>
    </citation>
    <scope>NUCLEOTIDE SEQUENCE</scope>
    <source>
        <strain evidence="4">CHK188-16595</strain>
    </source>
</reference>
<dbReference type="InterPro" id="IPR036259">
    <property type="entry name" value="MFS_trans_sf"/>
</dbReference>
<gene>
    <name evidence="4" type="ORF">IAA37_07390</name>
</gene>
<feature type="transmembrane region" description="Helical" evidence="3">
    <location>
        <begin position="368"/>
        <end position="386"/>
    </location>
</feature>
<feature type="transmembrane region" description="Helical" evidence="3">
    <location>
        <begin position="345"/>
        <end position="362"/>
    </location>
</feature>
<feature type="transmembrane region" description="Helical" evidence="3">
    <location>
        <begin position="111"/>
        <end position="130"/>
    </location>
</feature>
<feature type="transmembrane region" description="Helical" evidence="3">
    <location>
        <begin position="192"/>
        <end position="219"/>
    </location>
</feature>
<dbReference type="PANTHER" id="PTHR11328:SF24">
    <property type="entry name" value="MAJOR FACILITATOR SUPERFAMILY (MFS) PROFILE DOMAIN-CONTAINING PROTEIN"/>
    <property type="match status" value="1"/>
</dbReference>
<sequence>MAGTNAGIKEKVGGLINNVRYYWNEPPKGRYMTFKEIVSYAGGGIGCYFIILFGTQLSVSTTNMIVGGAIGIGPTDMYILYIISTLAGIPLTGIRANMVDNTRGRGGKYRPYLISIGIPTIICALAYVYFPYSSLETLVTGQIFGRDAYYVAKCAVVLVFNLLLSFFYSFFNDAYTNLIHVLSPNTQERTDVLAIKSVVYSLAPSISNIVLPIIAQVFANDDLYDINVYRIAYPIFAAVGAIGTVIVYANTQEKIVQAKTHTIQIGFWDALKEVAKNKYFWIISLAGWLGFLEGAYGNILTWSYTYGHTASGSEFALIQTLTGNASLWGMLLAPLCIRKWGKKKVLIGINILNVLFILAMGLNMDSIWWLFICVYFNWLVGAFEQITTPAIQADIRDYQQYRSGERIDGMFAAVTTIGGIITLFTSGVLPAVQEMYGIKDGNGYESPYDILDVTTGQPGLLHDMMLALIIMAAVGAFLNMVPYLFYDFTEKKQKSVIRVLQVRSLFEDYGNNALDNHQIVEAIDMVEEARKMAFAEPKTVSKDIYRQVKEEYRARLKSDTYNNALKEIKEKYFRDLQNATGDAQRKMLKKDYKAKISEYKTAAKKEYKEAYKAAKKEYRDALDFNEEIDISKFVCKELDKFDSDLFKHEIEVYQNIYDAGIEGIVDVSFADLKSDLAKAKALPKNTEEEKEFRKFEVELAKKKISAKKAFEKYYGSINDFVEPDMADLTAIFDEEDAIEKKIFDLVQQKSDAKKADNKEELIRIKAEIKDLNAQLKEIRKKEKSKMDEFAQFNRAAKPYIDARKLLLQKENYSHFEEIADLYEEAKINADAEDREKEELAALKRKEQEAELEARKAEKARKKALKSEKKSNKKNDK</sequence>
<feature type="coiled-coil region" evidence="1">
    <location>
        <begin position="754"/>
        <end position="788"/>
    </location>
</feature>
<evidence type="ECO:0000256" key="3">
    <source>
        <dbReference type="SAM" id="Phobius"/>
    </source>
</evidence>
<dbReference type="SUPFAM" id="SSF103473">
    <property type="entry name" value="MFS general substrate transporter"/>
    <property type="match status" value="1"/>
</dbReference>
<feature type="transmembrane region" description="Helical" evidence="3">
    <location>
        <begin position="231"/>
        <end position="249"/>
    </location>
</feature>
<keyword evidence="3" id="KW-0812">Transmembrane</keyword>
<keyword evidence="1" id="KW-0175">Coiled coil</keyword>
<dbReference type="GO" id="GO:0005886">
    <property type="term" value="C:plasma membrane"/>
    <property type="evidence" value="ECO:0007669"/>
    <property type="project" value="TreeGrafter"/>
</dbReference>
<dbReference type="GO" id="GO:0008643">
    <property type="term" value="P:carbohydrate transport"/>
    <property type="evidence" value="ECO:0007669"/>
    <property type="project" value="InterPro"/>
</dbReference>
<feature type="transmembrane region" description="Helical" evidence="3">
    <location>
        <begin position="316"/>
        <end position="333"/>
    </location>
</feature>
<keyword evidence="3" id="KW-1133">Transmembrane helix</keyword>
<feature type="transmembrane region" description="Helical" evidence="3">
    <location>
        <begin position="150"/>
        <end position="171"/>
    </location>
</feature>
<feature type="transmembrane region" description="Helical" evidence="3">
    <location>
        <begin position="78"/>
        <end position="99"/>
    </location>
</feature>